<evidence type="ECO:0000313" key="3">
    <source>
        <dbReference type="EMBL" id="KAG5651942.1"/>
    </source>
</evidence>
<dbReference type="GO" id="GO:0008168">
    <property type="term" value="F:methyltransferase activity"/>
    <property type="evidence" value="ECO:0007669"/>
    <property type="project" value="TreeGrafter"/>
</dbReference>
<dbReference type="PANTHER" id="PTHR43591:SF24">
    <property type="entry name" value="2-METHOXY-6-POLYPRENYL-1,4-BENZOQUINOL METHYLASE, MITOCHONDRIAL"/>
    <property type="match status" value="1"/>
</dbReference>
<dbReference type="Pfam" id="PF13649">
    <property type="entry name" value="Methyltransf_25"/>
    <property type="match status" value="1"/>
</dbReference>
<reference evidence="3" key="1">
    <citation type="submission" date="2021-02" db="EMBL/GenBank/DDBJ databases">
        <authorList>
            <person name="Nieuwenhuis M."/>
            <person name="Van De Peppel L.J.J."/>
        </authorList>
    </citation>
    <scope>NUCLEOTIDE SEQUENCE</scope>
    <source>
        <strain evidence="3">D49</strain>
    </source>
</reference>
<name>A0A9P7GS05_9AGAR</name>
<feature type="region of interest" description="Disordered" evidence="1">
    <location>
        <begin position="359"/>
        <end position="378"/>
    </location>
</feature>
<dbReference type="Proteomes" id="UP000717328">
    <property type="component" value="Unassembled WGS sequence"/>
</dbReference>
<comment type="caution">
    <text evidence="3">The sequence shown here is derived from an EMBL/GenBank/DDBJ whole genome shotgun (WGS) entry which is preliminary data.</text>
</comment>
<dbReference type="InterPro" id="IPR029063">
    <property type="entry name" value="SAM-dependent_MTases_sf"/>
</dbReference>
<reference evidence="3" key="2">
    <citation type="submission" date="2021-10" db="EMBL/GenBank/DDBJ databases">
        <title>Phylogenomics reveals ancestral predisposition of the termite-cultivated fungus Termitomyces towards a domesticated lifestyle.</title>
        <authorList>
            <person name="Auxier B."/>
            <person name="Grum-Grzhimaylo A."/>
            <person name="Cardenas M.E."/>
            <person name="Lodge J.D."/>
            <person name="Laessoe T."/>
            <person name="Pedersen O."/>
            <person name="Smith M.E."/>
            <person name="Kuyper T.W."/>
            <person name="Franco-Molano E.A."/>
            <person name="Baroni T.J."/>
            <person name="Aanen D.K."/>
        </authorList>
    </citation>
    <scope>NUCLEOTIDE SEQUENCE</scope>
    <source>
        <strain evidence="3">D49</strain>
    </source>
</reference>
<feature type="compositionally biased region" description="Low complexity" evidence="1">
    <location>
        <begin position="362"/>
        <end position="372"/>
    </location>
</feature>
<dbReference type="EMBL" id="JABCKI010000180">
    <property type="protein sequence ID" value="KAG5651942.1"/>
    <property type="molecule type" value="Genomic_DNA"/>
</dbReference>
<protein>
    <recommendedName>
        <fullName evidence="2">Methyltransferase domain-containing protein</fullName>
    </recommendedName>
</protein>
<organism evidence="3 4">
    <name type="scientific">Sphagnurus paluster</name>
    <dbReference type="NCBI Taxonomy" id="117069"/>
    <lineage>
        <taxon>Eukaryota</taxon>
        <taxon>Fungi</taxon>
        <taxon>Dikarya</taxon>
        <taxon>Basidiomycota</taxon>
        <taxon>Agaricomycotina</taxon>
        <taxon>Agaricomycetes</taxon>
        <taxon>Agaricomycetidae</taxon>
        <taxon>Agaricales</taxon>
        <taxon>Tricholomatineae</taxon>
        <taxon>Lyophyllaceae</taxon>
        <taxon>Sphagnurus</taxon>
    </lineage>
</organism>
<feature type="region of interest" description="Disordered" evidence="1">
    <location>
        <begin position="245"/>
        <end position="286"/>
    </location>
</feature>
<dbReference type="AlphaFoldDB" id="A0A9P7GS05"/>
<evidence type="ECO:0000256" key="1">
    <source>
        <dbReference type="SAM" id="MobiDB-lite"/>
    </source>
</evidence>
<keyword evidence="4" id="KW-1185">Reference proteome</keyword>
<gene>
    <name evidence="3" type="ORF">H0H81_006884</name>
</gene>
<dbReference type="SUPFAM" id="SSF53335">
    <property type="entry name" value="S-adenosyl-L-methionine-dependent methyltransferases"/>
    <property type="match status" value="1"/>
</dbReference>
<accession>A0A9P7GS05</accession>
<dbReference type="CDD" id="cd02440">
    <property type="entry name" value="AdoMet_MTases"/>
    <property type="match status" value="1"/>
</dbReference>
<sequence>MVNGGPVQKNVEAALLGTKVIRRMRGDVPYPVEDTGASSSAHDIWDTMFFRSVCQSLTMHQFSKPPAVVLDLGCGSGYWAIEAAKEWPNTTIVGFDIRNVQPRLFALRAYEDIAHRVKWVHGNLLDGLPFSAEHFDFVRIVNIGLGVPEDEWQFVLEEVSRVMKPGAALEVIEEDQIFPCAQVPRPWTRPRPSTISADFLPSNSSLSTLSSTLSGKSSTTLTSDSWSATLDEKFDLHSPTSTLTFDSISPASTGRPTNPQLMNNDTNPYYTPPRESMSDPSHTPDLRDHSKLKAAWDAMLSSRFIASNALSVLPFYLSTYFDEIQSHPPLKVILPSNSGVDITSRSSLDSFFGTSTIGESVSSTPLRPSLSRRTSRSDTARPVVKAECPYRTLWANMHLASTVHKVTSCKEAIWREYEKLYDSEEPPVVRTSRPNNMHVTITKSSIRESFDNEWASWQNDMADRIGMRSELTSQLGWAEKPGDRPDWRVWRSKVQFHTNASRSFDSVLTSTSATERRDICRSLCGWVGWKP</sequence>
<dbReference type="Gene3D" id="3.40.50.150">
    <property type="entry name" value="Vaccinia Virus protein VP39"/>
    <property type="match status" value="1"/>
</dbReference>
<dbReference type="InterPro" id="IPR041698">
    <property type="entry name" value="Methyltransf_25"/>
</dbReference>
<evidence type="ECO:0000259" key="2">
    <source>
        <dbReference type="Pfam" id="PF13649"/>
    </source>
</evidence>
<dbReference type="OrthoDB" id="2013972at2759"/>
<evidence type="ECO:0000313" key="4">
    <source>
        <dbReference type="Proteomes" id="UP000717328"/>
    </source>
</evidence>
<proteinExistence type="predicted"/>
<feature type="compositionally biased region" description="Polar residues" evidence="1">
    <location>
        <begin position="245"/>
        <end position="269"/>
    </location>
</feature>
<dbReference type="PANTHER" id="PTHR43591">
    <property type="entry name" value="METHYLTRANSFERASE"/>
    <property type="match status" value="1"/>
</dbReference>
<feature type="domain" description="Methyltransferase" evidence="2">
    <location>
        <begin position="69"/>
        <end position="166"/>
    </location>
</feature>